<dbReference type="AlphaFoldDB" id="A0A516IMP0"/>
<evidence type="ECO:0000256" key="2">
    <source>
        <dbReference type="ARBA" id="ARBA00008892"/>
    </source>
</evidence>
<evidence type="ECO:0000256" key="7">
    <source>
        <dbReference type="ARBA" id="ARBA00022781"/>
    </source>
</evidence>
<comment type="subunit">
    <text evidence="3">F-type ATPases have 2 components, CF(1) - the catalytic core - and CF(0) - the membrane proton channel.</text>
</comment>
<proteinExistence type="inferred from homology"/>
<evidence type="ECO:0000313" key="14">
    <source>
        <dbReference type="EMBL" id="QDP18033.1"/>
    </source>
</evidence>
<gene>
    <name evidence="14" type="primary">atp8</name>
</gene>
<evidence type="ECO:0000256" key="9">
    <source>
        <dbReference type="ARBA" id="ARBA00023065"/>
    </source>
</evidence>
<dbReference type="InterPro" id="IPR001421">
    <property type="entry name" value="ATP8_metazoa"/>
</dbReference>
<dbReference type="GO" id="GO:0015986">
    <property type="term" value="P:proton motive force-driven ATP synthesis"/>
    <property type="evidence" value="ECO:0007669"/>
    <property type="project" value="InterPro"/>
</dbReference>
<feature type="transmembrane region" description="Helical" evidence="13">
    <location>
        <begin position="6"/>
        <end position="29"/>
    </location>
</feature>
<sequence>MPQMAPMMWFTLFIMFSMAMIVFNQMNFFSFKNNPFKMLSKEVTKKTQMSWKW</sequence>
<comment type="similarity">
    <text evidence="2 12">Belongs to the ATPase protein 8 family.</text>
</comment>
<evidence type="ECO:0000256" key="13">
    <source>
        <dbReference type="SAM" id="Phobius"/>
    </source>
</evidence>
<keyword evidence="8 13" id="KW-1133">Transmembrane helix</keyword>
<keyword evidence="6 12" id="KW-0812">Transmembrane</keyword>
<protein>
    <recommendedName>
        <fullName evidence="12">ATP synthase complex subunit 8</fullName>
    </recommendedName>
</protein>
<name>A0A516IMP0_9ORTH</name>
<geneLocation type="mitochondrion" evidence="14"/>
<evidence type="ECO:0000256" key="10">
    <source>
        <dbReference type="ARBA" id="ARBA00023128"/>
    </source>
</evidence>
<organism evidence="14">
    <name type="scientific">Psedna nana</name>
    <dbReference type="NCBI Taxonomy" id="1661908"/>
    <lineage>
        <taxon>Eukaryota</taxon>
        <taxon>Metazoa</taxon>
        <taxon>Ecdysozoa</taxon>
        <taxon>Arthropoda</taxon>
        <taxon>Hexapoda</taxon>
        <taxon>Insecta</taxon>
        <taxon>Pterygota</taxon>
        <taxon>Neoptera</taxon>
        <taxon>Polyneoptera</taxon>
        <taxon>Orthoptera</taxon>
        <taxon>Caelifera</taxon>
        <taxon>Acrididea</taxon>
        <taxon>Acridomorpha</taxon>
        <taxon>Pyrgomorphoidea</taxon>
        <taxon>Pyrgomorphidae</taxon>
        <taxon>Orthacridinae</taxon>
        <taxon>Psedna</taxon>
    </lineage>
</organism>
<keyword evidence="7 12" id="KW-0375">Hydrogen ion transport</keyword>
<dbReference type="EMBL" id="MK514100">
    <property type="protein sequence ID" value="QDP18033.1"/>
    <property type="molecule type" value="Genomic_DNA"/>
</dbReference>
<keyword evidence="4 12" id="KW-0813">Transport</keyword>
<reference evidence="14" key="1">
    <citation type="journal article" date="2019" name="Mol. Phylogenet. Evol.">
        <title>On the origin of the New World Pyrgomorphidae (Insecta: Orthoptera).</title>
        <authorList>
            <person name="Marino-Perez R."/>
            <person name="Song H."/>
        </authorList>
    </citation>
    <scope>NUCLEOTIDE SEQUENCE</scope>
    <source>
        <tissue evidence="14">Femur muscle</tissue>
    </source>
</reference>
<keyword evidence="10 12" id="KW-0496">Mitochondrion</keyword>
<keyword evidence="9 12" id="KW-0406">Ion transport</keyword>
<comment type="subcellular location">
    <subcellularLocation>
        <location evidence="1 12">Mitochondrion membrane</location>
        <topology evidence="1 12">Single-pass membrane protein</topology>
    </subcellularLocation>
</comment>
<evidence type="ECO:0000256" key="4">
    <source>
        <dbReference type="ARBA" id="ARBA00022448"/>
    </source>
</evidence>
<evidence type="ECO:0000256" key="12">
    <source>
        <dbReference type="RuleBase" id="RU003661"/>
    </source>
</evidence>
<dbReference type="GO" id="GO:0015078">
    <property type="term" value="F:proton transmembrane transporter activity"/>
    <property type="evidence" value="ECO:0007669"/>
    <property type="project" value="InterPro"/>
</dbReference>
<dbReference type="GO" id="GO:0045259">
    <property type="term" value="C:proton-transporting ATP synthase complex"/>
    <property type="evidence" value="ECO:0007669"/>
    <property type="project" value="UniProtKB-KW"/>
</dbReference>
<evidence type="ECO:0000256" key="3">
    <source>
        <dbReference type="ARBA" id="ARBA00011291"/>
    </source>
</evidence>
<keyword evidence="5 12" id="KW-0138">CF(0)</keyword>
<keyword evidence="11 13" id="KW-0472">Membrane</keyword>
<evidence type="ECO:0000256" key="11">
    <source>
        <dbReference type="ARBA" id="ARBA00023136"/>
    </source>
</evidence>
<dbReference type="Pfam" id="PF00895">
    <property type="entry name" value="ATP-synt_8"/>
    <property type="match status" value="1"/>
</dbReference>
<dbReference type="GO" id="GO:0031966">
    <property type="term" value="C:mitochondrial membrane"/>
    <property type="evidence" value="ECO:0007669"/>
    <property type="project" value="UniProtKB-SubCell"/>
</dbReference>
<evidence type="ECO:0000256" key="6">
    <source>
        <dbReference type="ARBA" id="ARBA00022692"/>
    </source>
</evidence>
<evidence type="ECO:0000256" key="5">
    <source>
        <dbReference type="ARBA" id="ARBA00022547"/>
    </source>
</evidence>
<accession>A0A516IMP0</accession>
<evidence type="ECO:0000256" key="1">
    <source>
        <dbReference type="ARBA" id="ARBA00004304"/>
    </source>
</evidence>
<evidence type="ECO:0000256" key="8">
    <source>
        <dbReference type="ARBA" id="ARBA00022989"/>
    </source>
</evidence>